<keyword evidence="3" id="KW-0328">Glycosyltransferase</keyword>
<dbReference type="Proteomes" id="UP000177026">
    <property type="component" value="Unassembled WGS sequence"/>
</dbReference>
<evidence type="ECO:0000256" key="8">
    <source>
        <dbReference type="SAM" id="Phobius"/>
    </source>
</evidence>
<keyword evidence="6 8" id="KW-1133">Transmembrane helix</keyword>
<dbReference type="PANTHER" id="PTHR33908">
    <property type="entry name" value="MANNOSYLTRANSFERASE YKCB-RELATED"/>
    <property type="match status" value="1"/>
</dbReference>
<evidence type="ECO:0000256" key="6">
    <source>
        <dbReference type="ARBA" id="ARBA00022989"/>
    </source>
</evidence>
<evidence type="ECO:0000256" key="3">
    <source>
        <dbReference type="ARBA" id="ARBA00022676"/>
    </source>
</evidence>
<feature type="transmembrane region" description="Helical" evidence="8">
    <location>
        <begin position="221"/>
        <end position="239"/>
    </location>
</feature>
<dbReference type="GO" id="GO:0009103">
    <property type="term" value="P:lipopolysaccharide biosynthetic process"/>
    <property type="evidence" value="ECO:0007669"/>
    <property type="project" value="UniProtKB-ARBA"/>
</dbReference>
<sequence length="432" mass="50458">MRKIFIELFLLLILSSLIIFFQFNEIPKKLSWDEVEFSRLALSLENKPYLPYSRLATGHSTLYFYAILASFQIFGVTNFALRFPAALFGIMNVLIFYTITKRVFSQVNYFKKAFFFKKIPIIGESVSSFIPFSLSLIFISSRWYFNFARFSFEATFLLFLELMAILFLIVWFKKQRLLYLIFVSFFSGLAFLSYTPGRIFFLVPLVFIILYSYRNLLLKNVFVFFLLFLVTASPLVFYLSTNKDTRIEEQLFLVDKKLNVQNKIDYFVVNSIKISGMFNLYGDLNGRHNYPGKPILNPIIGAFFLLGILVAFLNVRKSFNQLFLLYFIVSITPALFTYPAENPNSLRTFTAIIPTVFFVGNGVAYLLQLEAKSKILFIGLTSFLITFFALAMVYDLRTYFLYQKEVFKKAFELNGSIMRIMNLKLWEKNQSL</sequence>
<evidence type="ECO:0000313" key="10">
    <source>
        <dbReference type="Proteomes" id="UP000177026"/>
    </source>
</evidence>
<dbReference type="GO" id="GO:0016763">
    <property type="term" value="F:pentosyltransferase activity"/>
    <property type="evidence" value="ECO:0007669"/>
    <property type="project" value="TreeGrafter"/>
</dbReference>
<feature type="transmembrane region" description="Helical" evidence="8">
    <location>
        <begin position="375"/>
        <end position="394"/>
    </location>
</feature>
<evidence type="ECO:0000256" key="4">
    <source>
        <dbReference type="ARBA" id="ARBA00022679"/>
    </source>
</evidence>
<feature type="transmembrane region" description="Helical" evidence="8">
    <location>
        <begin position="177"/>
        <end position="193"/>
    </location>
</feature>
<feature type="transmembrane region" description="Helical" evidence="8">
    <location>
        <begin position="125"/>
        <end position="144"/>
    </location>
</feature>
<dbReference type="GO" id="GO:0005886">
    <property type="term" value="C:plasma membrane"/>
    <property type="evidence" value="ECO:0007669"/>
    <property type="project" value="UniProtKB-SubCell"/>
</dbReference>
<protein>
    <recommendedName>
        <fullName evidence="11">Glycosyltransferase RgtA/B/C/D-like domain-containing protein</fullName>
    </recommendedName>
</protein>
<dbReference type="InterPro" id="IPR050297">
    <property type="entry name" value="LipidA_mod_glycosyltrf_83"/>
</dbReference>
<feature type="transmembrane region" description="Helical" evidence="8">
    <location>
        <begin position="295"/>
        <end position="315"/>
    </location>
</feature>
<evidence type="ECO:0000256" key="7">
    <source>
        <dbReference type="ARBA" id="ARBA00023136"/>
    </source>
</evidence>
<reference evidence="9 10" key="1">
    <citation type="journal article" date="2016" name="Nat. Commun.">
        <title>Thousands of microbial genomes shed light on interconnected biogeochemical processes in an aquifer system.</title>
        <authorList>
            <person name="Anantharaman K."/>
            <person name="Brown C.T."/>
            <person name="Hug L.A."/>
            <person name="Sharon I."/>
            <person name="Castelle C.J."/>
            <person name="Probst A.J."/>
            <person name="Thomas B.C."/>
            <person name="Singh A."/>
            <person name="Wilkins M.J."/>
            <person name="Karaoz U."/>
            <person name="Brodie E.L."/>
            <person name="Williams K.H."/>
            <person name="Hubbard S.S."/>
            <person name="Banfield J.F."/>
        </authorList>
    </citation>
    <scope>NUCLEOTIDE SEQUENCE [LARGE SCALE GENOMIC DNA]</scope>
</reference>
<keyword evidence="7 8" id="KW-0472">Membrane</keyword>
<evidence type="ECO:0008006" key="11">
    <source>
        <dbReference type="Google" id="ProtNLM"/>
    </source>
</evidence>
<feature type="transmembrane region" description="Helical" evidence="8">
    <location>
        <begin position="199"/>
        <end position="214"/>
    </location>
</feature>
<gene>
    <name evidence="9" type="ORF">A2866_04990</name>
</gene>
<keyword evidence="4" id="KW-0808">Transferase</keyword>
<keyword evidence="5 8" id="KW-0812">Transmembrane</keyword>
<evidence type="ECO:0000256" key="1">
    <source>
        <dbReference type="ARBA" id="ARBA00004651"/>
    </source>
</evidence>
<dbReference type="AlphaFoldDB" id="A0A1F7GPX4"/>
<evidence type="ECO:0000256" key="5">
    <source>
        <dbReference type="ARBA" id="ARBA00022692"/>
    </source>
</evidence>
<evidence type="ECO:0000313" key="9">
    <source>
        <dbReference type="EMBL" id="OGK20855.1"/>
    </source>
</evidence>
<accession>A0A1F7GPX4</accession>
<dbReference type="PANTHER" id="PTHR33908:SF11">
    <property type="entry name" value="MEMBRANE PROTEIN"/>
    <property type="match status" value="1"/>
</dbReference>
<feature type="transmembrane region" description="Helical" evidence="8">
    <location>
        <begin position="346"/>
        <end position="368"/>
    </location>
</feature>
<keyword evidence="2" id="KW-1003">Cell membrane</keyword>
<evidence type="ECO:0000256" key="2">
    <source>
        <dbReference type="ARBA" id="ARBA00022475"/>
    </source>
</evidence>
<comment type="subcellular location">
    <subcellularLocation>
        <location evidence="1">Cell membrane</location>
        <topology evidence="1">Multi-pass membrane protein</topology>
    </subcellularLocation>
</comment>
<feature type="transmembrane region" description="Helical" evidence="8">
    <location>
        <begin position="86"/>
        <end position="104"/>
    </location>
</feature>
<name>A0A1F7GPX4_9BACT</name>
<feature type="transmembrane region" description="Helical" evidence="8">
    <location>
        <begin position="322"/>
        <end position="340"/>
    </location>
</feature>
<feature type="transmembrane region" description="Helical" evidence="8">
    <location>
        <begin position="150"/>
        <end position="170"/>
    </location>
</feature>
<dbReference type="EMBL" id="MFZI01000028">
    <property type="protein sequence ID" value="OGK20855.1"/>
    <property type="molecule type" value="Genomic_DNA"/>
</dbReference>
<organism evidence="9 10">
    <name type="scientific">Candidatus Roizmanbacteria bacterium RIFCSPHIGHO2_01_FULL_39_8</name>
    <dbReference type="NCBI Taxonomy" id="1802033"/>
    <lineage>
        <taxon>Bacteria</taxon>
        <taxon>Candidatus Roizmaniibacteriota</taxon>
    </lineage>
</organism>
<feature type="transmembrane region" description="Helical" evidence="8">
    <location>
        <begin position="6"/>
        <end position="23"/>
    </location>
</feature>
<comment type="caution">
    <text evidence="9">The sequence shown here is derived from an EMBL/GenBank/DDBJ whole genome shotgun (WGS) entry which is preliminary data.</text>
</comment>
<proteinExistence type="predicted"/>